<keyword evidence="2" id="KW-0732">Signal</keyword>
<keyword evidence="3" id="KW-1185">Reference proteome</keyword>
<name>A0A1I8BPM1_MELHA</name>
<accession>A0A1I8BPM1</accession>
<feature type="chain" id="PRO_5009316054" evidence="2">
    <location>
        <begin position="22"/>
        <end position="397"/>
    </location>
</feature>
<evidence type="ECO:0000313" key="4">
    <source>
        <dbReference type="WBParaSite" id="MhA1_Contig417.frz3.gene7"/>
    </source>
</evidence>
<feature type="region of interest" description="Disordered" evidence="1">
    <location>
        <begin position="65"/>
        <end position="92"/>
    </location>
</feature>
<organism evidence="3 4">
    <name type="scientific">Meloidogyne hapla</name>
    <name type="common">Root-knot nematode worm</name>
    <dbReference type="NCBI Taxonomy" id="6305"/>
    <lineage>
        <taxon>Eukaryota</taxon>
        <taxon>Metazoa</taxon>
        <taxon>Ecdysozoa</taxon>
        <taxon>Nematoda</taxon>
        <taxon>Chromadorea</taxon>
        <taxon>Rhabditida</taxon>
        <taxon>Tylenchina</taxon>
        <taxon>Tylenchomorpha</taxon>
        <taxon>Tylenchoidea</taxon>
        <taxon>Meloidogynidae</taxon>
        <taxon>Meloidogyninae</taxon>
        <taxon>Meloidogyne</taxon>
    </lineage>
</organism>
<dbReference type="Proteomes" id="UP000095281">
    <property type="component" value="Unplaced"/>
</dbReference>
<feature type="region of interest" description="Disordered" evidence="1">
    <location>
        <begin position="346"/>
        <end position="397"/>
    </location>
</feature>
<sequence length="397" mass="45617">MFFKNILIIFVFLTINCEVLGAKRTKNKESNKETEPIQRKIFALDGNSSFKDTIEMINKEENENNISSNPRFYKANRTGSNGKDKQKVDIKKSKNQVEKRMFDLGDPNYNIFNSGYNTGNFIRAGKLSEETKINGANGIQGMKHAILSKLKRSKSESSNIDNKLPVAQLKRSNSFKRRIIIPLESFLNKWRGKNDQSSLYNEVEKLREKKLKEVKLKEYEIINNNAVMTPLHDEILSDSSEYSPINFSGVSLKKGEGSSFSSSNPQSLRNSLSRSFPFNQRASDVTKEKGFENFEEDWKDRDSDDFIELDLTDGKNKEDKHIEGKISGFIELDLNEETNKYNQKVTEGNGVEHGEKVKQTAKQENFVEDKTENEKDREEGDDFIVYEFNTDGSRKKN</sequence>
<evidence type="ECO:0000256" key="1">
    <source>
        <dbReference type="SAM" id="MobiDB-lite"/>
    </source>
</evidence>
<reference evidence="4" key="1">
    <citation type="submission" date="2016-11" db="UniProtKB">
        <authorList>
            <consortium name="WormBaseParasite"/>
        </authorList>
    </citation>
    <scope>IDENTIFICATION</scope>
</reference>
<evidence type="ECO:0000256" key="2">
    <source>
        <dbReference type="SAM" id="SignalP"/>
    </source>
</evidence>
<evidence type="ECO:0000313" key="3">
    <source>
        <dbReference type="Proteomes" id="UP000095281"/>
    </source>
</evidence>
<dbReference type="AlphaFoldDB" id="A0A1I8BPM1"/>
<dbReference type="WBParaSite" id="MhA1_Contig417.frz3.gene7">
    <property type="protein sequence ID" value="MhA1_Contig417.frz3.gene7"/>
    <property type="gene ID" value="MhA1_Contig417.frz3.gene7"/>
</dbReference>
<proteinExistence type="predicted"/>
<feature type="signal peptide" evidence="2">
    <location>
        <begin position="1"/>
        <end position="21"/>
    </location>
</feature>
<feature type="compositionally biased region" description="Basic and acidic residues" evidence="1">
    <location>
        <begin position="82"/>
        <end position="92"/>
    </location>
</feature>
<protein>
    <submittedName>
        <fullName evidence="4">Uncharacterized protein</fullName>
    </submittedName>
</protein>
<feature type="compositionally biased region" description="Basic and acidic residues" evidence="1">
    <location>
        <begin position="365"/>
        <end position="378"/>
    </location>
</feature>